<protein>
    <submittedName>
        <fullName evidence="2">Uncharacterized protein</fullName>
    </submittedName>
</protein>
<evidence type="ECO:0000313" key="3">
    <source>
        <dbReference type="Proteomes" id="UP000656042"/>
    </source>
</evidence>
<gene>
    <name evidence="2" type="ORF">GCM10012284_58670</name>
</gene>
<dbReference type="AlphaFoldDB" id="A0A8J3C470"/>
<feature type="transmembrane region" description="Helical" evidence="1">
    <location>
        <begin position="25"/>
        <end position="44"/>
    </location>
</feature>
<reference evidence="2" key="2">
    <citation type="submission" date="2020-09" db="EMBL/GenBank/DDBJ databases">
        <authorList>
            <person name="Sun Q."/>
            <person name="Zhou Y."/>
        </authorList>
    </citation>
    <scope>NUCLEOTIDE SEQUENCE</scope>
    <source>
        <strain evidence="2">CGMCC 4.7299</strain>
    </source>
</reference>
<reference evidence="2" key="1">
    <citation type="journal article" date="2014" name="Int. J. Syst. Evol. Microbiol.">
        <title>Complete genome sequence of Corynebacterium casei LMG S-19264T (=DSM 44701T), isolated from a smear-ripened cheese.</title>
        <authorList>
            <consortium name="US DOE Joint Genome Institute (JGI-PGF)"/>
            <person name="Walter F."/>
            <person name="Albersmeier A."/>
            <person name="Kalinowski J."/>
            <person name="Ruckert C."/>
        </authorList>
    </citation>
    <scope>NUCLEOTIDE SEQUENCE</scope>
    <source>
        <strain evidence="2">CGMCC 4.7299</strain>
    </source>
</reference>
<sequence length="73" mass="7369">MSPNPTHSSPEGGNAVPRHRRLHPLTRALLVVAALVNLIAALVHPSPLRILAAAGLAAAAGAALALTGSEDRP</sequence>
<comment type="caution">
    <text evidence="2">The sequence shown here is derived from an EMBL/GenBank/DDBJ whole genome shotgun (WGS) entry which is preliminary data.</text>
</comment>
<keyword evidence="1" id="KW-0472">Membrane</keyword>
<keyword evidence="1" id="KW-0812">Transmembrane</keyword>
<keyword evidence="3" id="KW-1185">Reference proteome</keyword>
<dbReference type="EMBL" id="BMMX01000051">
    <property type="protein sequence ID" value="GGL16336.1"/>
    <property type="molecule type" value="Genomic_DNA"/>
</dbReference>
<evidence type="ECO:0000313" key="2">
    <source>
        <dbReference type="EMBL" id="GGL16336.1"/>
    </source>
</evidence>
<keyword evidence="1" id="KW-1133">Transmembrane helix</keyword>
<accession>A0A8J3C470</accession>
<dbReference type="Proteomes" id="UP000656042">
    <property type="component" value="Unassembled WGS sequence"/>
</dbReference>
<feature type="transmembrane region" description="Helical" evidence="1">
    <location>
        <begin position="50"/>
        <end position="68"/>
    </location>
</feature>
<proteinExistence type="predicted"/>
<organism evidence="2 3">
    <name type="scientific">Mangrovihabitans endophyticus</name>
    <dbReference type="NCBI Taxonomy" id="1751298"/>
    <lineage>
        <taxon>Bacteria</taxon>
        <taxon>Bacillati</taxon>
        <taxon>Actinomycetota</taxon>
        <taxon>Actinomycetes</taxon>
        <taxon>Micromonosporales</taxon>
        <taxon>Micromonosporaceae</taxon>
        <taxon>Mangrovihabitans</taxon>
    </lineage>
</organism>
<name>A0A8J3C470_9ACTN</name>
<evidence type="ECO:0000256" key="1">
    <source>
        <dbReference type="SAM" id="Phobius"/>
    </source>
</evidence>